<gene>
    <name evidence="7" type="ORF">F3K02_16100</name>
</gene>
<evidence type="ECO:0000256" key="1">
    <source>
        <dbReference type="ARBA" id="ARBA00001917"/>
    </source>
</evidence>
<reference evidence="7 8" key="1">
    <citation type="submission" date="2019-09" db="EMBL/GenBank/DDBJ databases">
        <title>Hydrogenophaga aromatica sp. nov., isolated from a para-xylene-degrading enrichment culture.</title>
        <authorList>
            <person name="Tancsics A."/>
            <person name="Banerjee S."/>
        </authorList>
    </citation>
    <scope>NUCLEOTIDE SEQUENCE [LARGE SCALE GENOMIC DNA]</scope>
    <source>
        <strain evidence="7 8">D2P1</strain>
    </source>
</reference>
<dbReference type="GO" id="GO:0016491">
    <property type="term" value="F:oxidoreductase activity"/>
    <property type="evidence" value="ECO:0007669"/>
    <property type="project" value="UniProtKB-KW"/>
</dbReference>
<accession>A0A7Y8GXR5</accession>
<dbReference type="PANTHER" id="PTHR43673:SF2">
    <property type="entry name" value="NITROREDUCTASE"/>
    <property type="match status" value="1"/>
</dbReference>
<organism evidence="7 8">
    <name type="scientific">Hydrogenophaga aromaticivorans</name>
    <dbReference type="NCBI Taxonomy" id="2610898"/>
    <lineage>
        <taxon>Bacteria</taxon>
        <taxon>Pseudomonadati</taxon>
        <taxon>Pseudomonadota</taxon>
        <taxon>Betaproteobacteria</taxon>
        <taxon>Burkholderiales</taxon>
        <taxon>Comamonadaceae</taxon>
        <taxon>Hydrogenophaga</taxon>
    </lineage>
</organism>
<protein>
    <submittedName>
        <fullName evidence="7">NAD(P)H-dependent oxidoreductase</fullName>
    </submittedName>
</protein>
<dbReference type="Gene3D" id="3.40.109.10">
    <property type="entry name" value="NADH Oxidase"/>
    <property type="match status" value="1"/>
</dbReference>
<keyword evidence="5" id="KW-0560">Oxidoreductase</keyword>
<name>A0A7Y8GXR5_9BURK</name>
<dbReference type="Proteomes" id="UP000545507">
    <property type="component" value="Unassembled WGS sequence"/>
</dbReference>
<comment type="cofactor">
    <cofactor evidence="1">
        <name>FMN</name>
        <dbReference type="ChEBI" id="CHEBI:58210"/>
    </cofactor>
</comment>
<dbReference type="SUPFAM" id="SSF55469">
    <property type="entry name" value="FMN-dependent nitroreductase-like"/>
    <property type="match status" value="1"/>
</dbReference>
<evidence type="ECO:0000259" key="6">
    <source>
        <dbReference type="Pfam" id="PF00881"/>
    </source>
</evidence>
<dbReference type="RefSeq" id="WP_177136663.1">
    <property type="nucleotide sequence ID" value="NZ_VYGV01000015.1"/>
</dbReference>
<dbReference type="PANTHER" id="PTHR43673">
    <property type="entry name" value="NAD(P)H NITROREDUCTASE YDGI-RELATED"/>
    <property type="match status" value="1"/>
</dbReference>
<evidence type="ECO:0000313" key="8">
    <source>
        <dbReference type="Proteomes" id="UP000545507"/>
    </source>
</evidence>
<sequence>MSDLSSPIHAPVLLDKLQWRYATKRMDATRAVPKDKVDRIVEAARLAPTSSGLQPYEIIIVTSKAVREQIQPIAWNQAQITDGSHLLVFAAWDNYTPERINHMFDLTNEQRGNTNEGWENYRQMLLKSYPQRDAEVNFQHAARQAYIGLGAALIAAAFEEVDSTPMEGFDPAKLDEILKLRERGLRSVAILPLGYRADEGDWLVNLKKVRRPLEQFATEVK</sequence>
<evidence type="ECO:0000256" key="4">
    <source>
        <dbReference type="ARBA" id="ARBA00022643"/>
    </source>
</evidence>
<keyword evidence="4" id="KW-0288">FMN</keyword>
<evidence type="ECO:0000256" key="3">
    <source>
        <dbReference type="ARBA" id="ARBA00022630"/>
    </source>
</evidence>
<evidence type="ECO:0000256" key="5">
    <source>
        <dbReference type="ARBA" id="ARBA00023002"/>
    </source>
</evidence>
<keyword evidence="3" id="KW-0285">Flavoprotein</keyword>
<feature type="domain" description="Nitroreductase" evidence="6">
    <location>
        <begin position="18"/>
        <end position="195"/>
    </location>
</feature>
<dbReference type="AlphaFoldDB" id="A0A7Y8GXR5"/>
<evidence type="ECO:0000313" key="7">
    <source>
        <dbReference type="EMBL" id="NWF46762.1"/>
    </source>
</evidence>
<dbReference type="InterPro" id="IPR029479">
    <property type="entry name" value="Nitroreductase"/>
</dbReference>
<keyword evidence="8" id="KW-1185">Reference proteome</keyword>
<dbReference type="InterPro" id="IPR000415">
    <property type="entry name" value="Nitroreductase-like"/>
</dbReference>
<comment type="caution">
    <text evidence="7">The sequence shown here is derived from an EMBL/GenBank/DDBJ whole genome shotgun (WGS) entry which is preliminary data.</text>
</comment>
<proteinExistence type="inferred from homology"/>
<evidence type="ECO:0000256" key="2">
    <source>
        <dbReference type="ARBA" id="ARBA00007118"/>
    </source>
</evidence>
<comment type="similarity">
    <text evidence="2">Belongs to the nitroreductase family.</text>
</comment>
<dbReference type="EMBL" id="VYGV01000015">
    <property type="protein sequence ID" value="NWF46762.1"/>
    <property type="molecule type" value="Genomic_DNA"/>
</dbReference>
<dbReference type="Pfam" id="PF00881">
    <property type="entry name" value="Nitroreductase"/>
    <property type="match status" value="1"/>
</dbReference>